<evidence type="ECO:0000256" key="1">
    <source>
        <dbReference type="SAM" id="Phobius"/>
    </source>
</evidence>
<keyword evidence="1" id="KW-0472">Membrane</keyword>
<keyword evidence="3" id="KW-1185">Reference proteome</keyword>
<dbReference type="Proteomes" id="UP001165422">
    <property type="component" value="Unassembled WGS sequence"/>
</dbReference>
<keyword evidence="1" id="KW-1133">Transmembrane helix</keyword>
<dbReference type="RefSeq" id="WP_179977696.1">
    <property type="nucleotide sequence ID" value="NZ_JAJJPB010000050.1"/>
</dbReference>
<accession>A0ABS8NAF9</accession>
<protein>
    <recommendedName>
        <fullName evidence="4">Type II secretion system protein GspF domain-containing protein</fullName>
    </recommendedName>
</protein>
<dbReference type="EMBL" id="JAJJPB010000050">
    <property type="protein sequence ID" value="MCC9296794.1"/>
    <property type="molecule type" value="Genomic_DNA"/>
</dbReference>
<comment type="caution">
    <text evidence="2">The sequence shown here is derived from an EMBL/GenBank/DDBJ whole genome shotgun (WGS) entry which is preliminary data.</text>
</comment>
<sequence length="359" mass="40773">MSNSIGNLFILAIIIACYASYLLDAKNLFKNKLLKKIVRKVLPKHKDKEYKILDNLLAKSSLDMAVLDLYVIKTIAFMAASLLLFMVFITNTQVKQRQVFETPVYSTYSQNDFHNNPSTRLKNFNLMKVHVDITGINNNDAGFEAVKSVLSKYGDVDSDRINDSSSVALKDAVSLKPLYSVSRKIRYGLWAVVFFFVPDLLLKLYSIVIVRRKEEEVYNLVNLLVMVGSNPNVTSRNMLKALIDNSHYLKPYLVEFETNYLVGRDAAYEKFLNDERYKCISKIISALRQVEESDKTSAVHNLKSGNESIEKSRKLNFENKIEKKEGIAFAIFVVGVCILIKIIFDISIAGISNMGNMKV</sequence>
<feature type="transmembrane region" description="Helical" evidence="1">
    <location>
        <begin position="187"/>
        <end position="205"/>
    </location>
</feature>
<gene>
    <name evidence="2" type="ORF">LN736_18325</name>
</gene>
<feature type="transmembrane region" description="Helical" evidence="1">
    <location>
        <begin position="69"/>
        <end position="89"/>
    </location>
</feature>
<evidence type="ECO:0008006" key="4">
    <source>
        <dbReference type="Google" id="ProtNLM"/>
    </source>
</evidence>
<keyword evidence="1" id="KW-0812">Transmembrane</keyword>
<name>A0ABS8NAF9_9CLOT</name>
<reference evidence="2" key="1">
    <citation type="submission" date="2021-11" db="EMBL/GenBank/DDBJ databases">
        <authorList>
            <person name="Qingchun L."/>
            <person name="Dong Z."/>
            <person name="Zongwei Q."/>
            <person name="Jia Z."/>
            <person name="Duotao L."/>
        </authorList>
    </citation>
    <scope>NUCLEOTIDE SEQUENCE</scope>
    <source>
        <strain evidence="2">WLY-B-L2</strain>
    </source>
</reference>
<evidence type="ECO:0000313" key="2">
    <source>
        <dbReference type="EMBL" id="MCC9296794.1"/>
    </source>
</evidence>
<evidence type="ECO:0000313" key="3">
    <source>
        <dbReference type="Proteomes" id="UP001165422"/>
    </source>
</evidence>
<organism evidence="2 3">
    <name type="scientific">Clostridium aromativorans</name>
    <dbReference type="NCBI Taxonomy" id="2836848"/>
    <lineage>
        <taxon>Bacteria</taxon>
        <taxon>Bacillati</taxon>
        <taxon>Bacillota</taxon>
        <taxon>Clostridia</taxon>
        <taxon>Eubacteriales</taxon>
        <taxon>Clostridiaceae</taxon>
        <taxon>Clostridium</taxon>
    </lineage>
</organism>
<feature type="transmembrane region" description="Helical" evidence="1">
    <location>
        <begin position="6"/>
        <end position="23"/>
    </location>
</feature>
<feature type="transmembrane region" description="Helical" evidence="1">
    <location>
        <begin position="327"/>
        <end position="351"/>
    </location>
</feature>
<proteinExistence type="predicted"/>